<dbReference type="InterPro" id="IPR029058">
    <property type="entry name" value="AB_hydrolase_fold"/>
</dbReference>
<accession>A0A1E4T9J2</accession>
<reference evidence="2" key="1">
    <citation type="submission" date="2016-02" db="EMBL/GenBank/DDBJ databases">
        <title>Comparative genomics of biotechnologically important yeasts.</title>
        <authorList>
            <consortium name="DOE Joint Genome Institute"/>
            <person name="Riley R."/>
            <person name="Haridas S."/>
            <person name="Wolfe K.H."/>
            <person name="Lopes M.R."/>
            <person name="Hittinger C.T."/>
            <person name="Goker M."/>
            <person name="Salamov A."/>
            <person name="Wisecaver J."/>
            <person name="Long T.M."/>
            <person name="Aerts A.L."/>
            <person name="Barry K."/>
            <person name="Choi C."/>
            <person name="Clum A."/>
            <person name="Coughlan A.Y."/>
            <person name="Deshpande S."/>
            <person name="Douglass A.P."/>
            <person name="Hanson S.J."/>
            <person name="Klenk H.-P."/>
            <person name="Labutti K."/>
            <person name="Lapidus A."/>
            <person name="Lindquist E."/>
            <person name="Lipzen A."/>
            <person name="Meier-Kolthoff J.P."/>
            <person name="Ohm R.A."/>
            <person name="Otillar R.P."/>
            <person name="Pangilinan J."/>
            <person name="Peng Y."/>
            <person name="Rokas A."/>
            <person name="Rosa C.A."/>
            <person name="Scheuner C."/>
            <person name="Sibirny A.A."/>
            <person name="Slot J.C."/>
            <person name="Stielow J.B."/>
            <person name="Sun H."/>
            <person name="Kurtzman C.P."/>
            <person name="Blackwell M."/>
            <person name="Jeffries T.W."/>
            <person name="Grigoriev I.V."/>
        </authorList>
    </citation>
    <scope>NUCLEOTIDE SEQUENCE [LARGE SCALE GENOMIC DNA]</scope>
    <source>
        <strain evidence="2">NRRL Y-17796</strain>
    </source>
</reference>
<dbReference type="GO" id="GO:0008374">
    <property type="term" value="F:O-acyltransferase activity"/>
    <property type="evidence" value="ECO:0007669"/>
    <property type="project" value="InterPro"/>
</dbReference>
<dbReference type="GO" id="GO:0006629">
    <property type="term" value="P:lipid metabolic process"/>
    <property type="evidence" value="ECO:0007669"/>
    <property type="project" value="InterPro"/>
</dbReference>
<dbReference type="Proteomes" id="UP000095023">
    <property type="component" value="Unassembled WGS sequence"/>
</dbReference>
<dbReference type="EMBL" id="KV453844">
    <property type="protein sequence ID" value="ODV88401.1"/>
    <property type="molecule type" value="Genomic_DNA"/>
</dbReference>
<gene>
    <name evidence="1" type="ORF">CANCADRAFT_16553</name>
</gene>
<keyword evidence="2" id="KW-1185">Reference proteome</keyword>
<dbReference type="Pfam" id="PF02450">
    <property type="entry name" value="LCAT"/>
    <property type="match status" value="1"/>
</dbReference>
<evidence type="ECO:0000313" key="1">
    <source>
        <dbReference type="EMBL" id="ODV88401.1"/>
    </source>
</evidence>
<dbReference type="OrthoDB" id="10250441at2759"/>
<dbReference type="AlphaFoldDB" id="A0A1E4T9J2"/>
<dbReference type="PANTHER" id="PTHR11440">
    <property type="entry name" value="LECITHIN-CHOLESTEROL ACYLTRANSFERASE-RELATED"/>
    <property type="match status" value="1"/>
</dbReference>
<protein>
    <submittedName>
        <fullName evidence="1">Uncharacterized protein</fullName>
    </submittedName>
</protein>
<dbReference type="InterPro" id="IPR003386">
    <property type="entry name" value="LACT/PDAT_acylTrfase"/>
</dbReference>
<evidence type="ECO:0000313" key="2">
    <source>
        <dbReference type="Proteomes" id="UP000095023"/>
    </source>
</evidence>
<dbReference type="SUPFAM" id="SSF53474">
    <property type="entry name" value="alpha/beta-Hydrolases"/>
    <property type="match status" value="1"/>
</dbReference>
<feature type="non-terminal residue" evidence="1">
    <location>
        <position position="405"/>
    </location>
</feature>
<dbReference type="Gene3D" id="3.40.50.1820">
    <property type="entry name" value="alpha/beta hydrolase"/>
    <property type="match status" value="1"/>
</dbReference>
<name>A0A1E4T9J2_9ASCO</name>
<feature type="non-terminal residue" evidence="1">
    <location>
        <position position="1"/>
    </location>
</feature>
<organism evidence="1 2">
    <name type="scientific">Tortispora caseinolytica NRRL Y-17796</name>
    <dbReference type="NCBI Taxonomy" id="767744"/>
    <lineage>
        <taxon>Eukaryota</taxon>
        <taxon>Fungi</taxon>
        <taxon>Dikarya</taxon>
        <taxon>Ascomycota</taxon>
        <taxon>Saccharomycotina</taxon>
        <taxon>Trigonopsidomycetes</taxon>
        <taxon>Trigonopsidales</taxon>
        <taxon>Trigonopsidaceae</taxon>
        <taxon>Tortispora</taxon>
    </lineage>
</organism>
<sequence length="405" mass="45207">ELDGNVLILGGYRGSVLKTANSNKRLWVPMKATLNLVNYSLFLGLSDEDELHSEETVVATKMLSHFGPVDISKRLIKQLRASKNAKVHNYGYDWRLSVDLSARRLHNYLKKLYDEEEPDEHGRKKGTIVLAHSMGGIVAHGAMQIDPTLFRGLVYIGAPHDCVNALGPLKADDSVVMNKTILSAIANFSMRSSFSFLPLDGRCFIDRETGEPLPIDFFDPKNWQKYGLSPVVLSDAEKKVVKEALNKRQVLFPDLKKYPLTLMKSLLPDDAKFPSIGLLNTSVAQTTPDAYEYLERTLKRTKKFKESWAFKPEFADKYPPLAVVYSETTPTVRGCLVNGYEGIKTDSYSHLLYGPGDGVVHARKLLPPPGFNVVETVHTEHGHVQLMTDLPAIGKALKAILNNEK</sequence>
<proteinExistence type="predicted"/>